<proteinExistence type="predicted"/>
<comment type="caution">
    <text evidence="1">The sequence shown here is derived from an EMBL/GenBank/DDBJ whole genome shotgun (WGS) entry which is preliminary data.</text>
</comment>
<dbReference type="RefSeq" id="WP_047896426.1">
    <property type="nucleotide sequence ID" value="NZ_AEJF01000194.1"/>
</dbReference>
<keyword evidence="2" id="KW-1185">Reference proteome</keyword>
<dbReference type="Proteomes" id="UP000035963">
    <property type="component" value="Unassembled WGS sequence"/>
</dbReference>
<reference evidence="1 2" key="1">
    <citation type="journal article" date="2015" name="Genome Announc.">
        <title>Draft Genome Sequence of Burkholderia sp. Strain PML1(12), an Ectomycorrhizosphere-Inhabiting Bacterium with Effective Mineral-Weathering Ability.</title>
        <authorList>
            <person name="Uroz S."/>
            <person name="Oger P."/>
        </authorList>
    </citation>
    <scope>NUCLEOTIDE SEQUENCE [LARGE SCALE GENOMIC DNA]</scope>
    <source>
        <strain evidence="2">PML1(12)</strain>
    </source>
</reference>
<evidence type="ECO:0000313" key="1">
    <source>
        <dbReference type="EMBL" id="KLU21977.1"/>
    </source>
</evidence>
<dbReference type="OrthoDB" id="9135404at2"/>
<accession>A0A0J1CMM8</accession>
<dbReference type="AlphaFoldDB" id="A0A0J1CMM8"/>
<protein>
    <submittedName>
        <fullName evidence="1">Uncharacterized protein</fullName>
    </submittedName>
</protein>
<name>A0A0J1CMM8_9BURK</name>
<dbReference type="EMBL" id="AEJF01000194">
    <property type="protein sequence ID" value="KLU21977.1"/>
    <property type="molecule type" value="Genomic_DNA"/>
</dbReference>
<organism evidence="1 2">
    <name type="scientific">Caballeronia mineralivorans PML1(12)</name>
    <dbReference type="NCBI Taxonomy" id="908627"/>
    <lineage>
        <taxon>Bacteria</taxon>
        <taxon>Pseudomonadati</taxon>
        <taxon>Pseudomonadota</taxon>
        <taxon>Betaproteobacteria</taxon>
        <taxon>Burkholderiales</taxon>
        <taxon>Burkholderiaceae</taxon>
        <taxon>Caballeronia</taxon>
    </lineage>
</organism>
<sequence length="150" mass="15965">MRLFDRFKKGPTGLFVLDIYRAGKLIEHFEEKNLIVIGSQQTHALLLGGSVTGQSVTQFGIGTNATAPVFGNTTLTGQYANAITGVSYPAMNEVQFAFAMGSADTPAFGMAISEFGLLTTVGTLYARKARSAPLNFASDISLSGTWVISF</sequence>
<evidence type="ECO:0000313" key="2">
    <source>
        <dbReference type="Proteomes" id="UP000035963"/>
    </source>
</evidence>
<dbReference type="PATRIC" id="fig|908627.4.peg.7391"/>
<gene>
    <name evidence="1" type="ORF">EOS_33080</name>
</gene>